<dbReference type="GO" id="GO:0030288">
    <property type="term" value="C:outer membrane-bounded periplasmic space"/>
    <property type="evidence" value="ECO:0007669"/>
    <property type="project" value="UniProtKB-ARBA"/>
</dbReference>
<dbReference type="PANTHER" id="PTHR30290:SF9">
    <property type="entry name" value="OLIGOPEPTIDE-BINDING PROTEIN APPA"/>
    <property type="match status" value="1"/>
</dbReference>
<dbReference type="PANTHER" id="PTHR30290">
    <property type="entry name" value="PERIPLASMIC BINDING COMPONENT OF ABC TRANSPORTER"/>
    <property type="match status" value="1"/>
</dbReference>
<comment type="similarity">
    <text evidence="2">Belongs to the bacterial solute-binding protein 5 family.</text>
</comment>
<dbReference type="CDD" id="cd08503">
    <property type="entry name" value="PBP2_NikA_DppA_OppA_like_17"/>
    <property type="match status" value="1"/>
</dbReference>
<gene>
    <name evidence="6" type="ORF">DRB17_01690</name>
</gene>
<protein>
    <submittedName>
        <fullName evidence="6">ABC transporter substrate-binding protein</fullName>
    </submittedName>
</protein>
<comment type="subcellular location">
    <subcellularLocation>
        <location evidence="1">Periplasm</location>
    </subcellularLocation>
</comment>
<dbReference type="PROSITE" id="PS01040">
    <property type="entry name" value="SBP_BACTERIAL_5"/>
    <property type="match status" value="1"/>
</dbReference>
<accession>A0A369TIK3</accession>
<dbReference type="InterPro" id="IPR006311">
    <property type="entry name" value="TAT_signal"/>
</dbReference>
<evidence type="ECO:0000313" key="6">
    <source>
        <dbReference type="EMBL" id="RDD63967.1"/>
    </source>
</evidence>
<dbReference type="GO" id="GO:1904680">
    <property type="term" value="F:peptide transmembrane transporter activity"/>
    <property type="evidence" value="ECO:0007669"/>
    <property type="project" value="TreeGrafter"/>
</dbReference>
<evidence type="ECO:0000259" key="5">
    <source>
        <dbReference type="Pfam" id="PF00496"/>
    </source>
</evidence>
<dbReference type="InterPro" id="IPR030678">
    <property type="entry name" value="Peptide/Ni-bd"/>
</dbReference>
<comment type="caution">
    <text evidence="6">The sequence shown here is derived from an EMBL/GenBank/DDBJ whole genome shotgun (WGS) entry which is preliminary data.</text>
</comment>
<organism evidence="6 7">
    <name type="scientific">Ferruginivarius sediminum</name>
    <dbReference type="NCBI Taxonomy" id="2661937"/>
    <lineage>
        <taxon>Bacteria</taxon>
        <taxon>Pseudomonadati</taxon>
        <taxon>Pseudomonadota</taxon>
        <taxon>Alphaproteobacteria</taxon>
        <taxon>Rhodospirillales</taxon>
        <taxon>Rhodospirillaceae</taxon>
        <taxon>Ferruginivarius</taxon>
    </lineage>
</organism>
<dbReference type="InterPro" id="IPR000914">
    <property type="entry name" value="SBP_5_dom"/>
</dbReference>
<feature type="domain" description="Solute-binding protein family 5" evidence="5">
    <location>
        <begin position="113"/>
        <end position="467"/>
    </location>
</feature>
<dbReference type="GO" id="GO:0015833">
    <property type="term" value="P:peptide transport"/>
    <property type="evidence" value="ECO:0007669"/>
    <property type="project" value="TreeGrafter"/>
</dbReference>
<name>A0A369TIK3_9PROT</name>
<evidence type="ECO:0000256" key="1">
    <source>
        <dbReference type="ARBA" id="ARBA00004418"/>
    </source>
</evidence>
<keyword evidence="4" id="KW-0732">Signal</keyword>
<dbReference type="Gene3D" id="3.40.190.10">
    <property type="entry name" value="Periplasmic binding protein-like II"/>
    <property type="match status" value="1"/>
</dbReference>
<sequence>MLKKPDGKHAHSYVPELADKFVKGEVDRREFLRTATLLGVSASAAYAFAGRATGQSLIPEAAAETPKKGGILRFAMEVQEITDPATYDWTQKSNVSRWMVEYLTRTKPDNVTVPYLAESWEASDDLKTWTFKLRKGVKWSNGDDFNADDVVYNFKRWLDPKIGSSNLSLFSGLTETVETTNDAGETVKQQRMREGAVEKVDSHTVRLHLSTPNLSIPENLYNYPTGIVHRKFDEMGGDLSKNPIGTGPYELAAFSVGEEAKLVRRTDPHGYWGDEPYLDGIHYIDTGSDRSAMMAAIASDQVDGIFEVDVTQLDVVERMPGVTIHSVNTARTGICRMQVDKKPFDDPRVREAVTVSLDHQKLLELGYRGRGVTAENHHVGPMHPEYAEIPWRKQDHEKAKQLLKEAGYPDGIDIQIDVGQTQGPWELATVQAMKEQLAPSGINLKINTMPAAQYWEIWTTTPFGLTSWTHRPLGVMVLNLAYRSGQAWNESNYANPEFDKALDEANGILDPNERRKKMEEVEAILQGDHVISQPFWRSQYVATRDYVKGFATHPTQYHQFQNVWLDK</sequence>
<dbReference type="GO" id="GO:0043190">
    <property type="term" value="C:ATP-binding cassette (ABC) transporter complex"/>
    <property type="evidence" value="ECO:0007669"/>
    <property type="project" value="InterPro"/>
</dbReference>
<dbReference type="InterPro" id="IPR023765">
    <property type="entry name" value="SBP_5_CS"/>
</dbReference>
<dbReference type="SUPFAM" id="SSF53850">
    <property type="entry name" value="Periplasmic binding protein-like II"/>
    <property type="match status" value="1"/>
</dbReference>
<dbReference type="Proteomes" id="UP000253941">
    <property type="component" value="Unassembled WGS sequence"/>
</dbReference>
<keyword evidence="7" id="KW-1185">Reference proteome</keyword>
<dbReference type="Pfam" id="PF00496">
    <property type="entry name" value="SBP_bac_5"/>
    <property type="match status" value="1"/>
</dbReference>
<evidence type="ECO:0000256" key="3">
    <source>
        <dbReference type="ARBA" id="ARBA00022448"/>
    </source>
</evidence>
<evidence type="ECO:0000313" key="7">
    <source>
        <dbReference type="Proteomes" id="UP000253941"/>
    </source>
</evidence>
<dbReference type="Gene3D" id="3.10.105.10">
    <property type="entry name" value="Dipeptide-binding Protein, Domain 3"/>
    <property type="match status" value="1"/>
</dbReference>
<dbReference type="PIRSF" id="PIRSF002741">
    <property type="entry name" value="MppA"/>
    <property type="match status" value="1"/>
</dbReference>
<evidence type="ECO:0000256" key="2">
    <source>
        <dbReference type="ARBA" id="ARBA00005695"/>
    </source>
</evidence>
<dbReference type="EMBL" id="QPMH01000001">
    <property type="protein sequence ID" value="RDD63967.1"/>
    <property type="molecule type" value="Genomic_DNA"/>
</dbReference>
<keyword evidence="3" id="KW-0813">Transport</keyword>
<proteinExistence type="inferred from homology"/>
<dbReference type="PROSITE" id="PS51318">
    <property type="entry name" value="TAT"/>
    <property type="match status" value="1"/>
</dbReference>
<reference evidence="6 7" key="1">
    <citation type="submission" date="2018-07" db="EMBL/GenBank/DDBJ databases">
        <title>Venubactetium sediminum gen. nov., sp. nov., isolated from a marine solar saltern.</title>
        <authorList>
            <person name="Wang S."/>
        </authorList>
    </citation>
    <scope>NUCLEOTIDE SEQUENCE [LARGE SCALE GENOMIC DNA]</scope>
    <source>
        <strain evidence="6 7">WD2A32</strain>
    </source>
</reference>
<dbReference type="Gene3D" id="3.90.76.10">
    <property type="entry name" value="Dipeptide-binding Protein, Domain 1"/>
    <property type="match status" value="1"/>
</dbReference>
<evidence type="ECO:0000256" key="4">
    <source>
        <dbReference type="ARBA" id="ARBA00022729"/>
    </source>
</evidence>
<dbReference type="InterPro" id="IPR039424">
    <property type="entry name" value="SBP_5"/>
</dbReference>
<dbReference type="AlphaFoldDB" id="A0A369TIK3"/>